<accession>A0ABN7NZE8</accession>
<proteinExistence type="predicted"/>
<sequence length="504" mass="57570">MILEGRNLFPLHSPTSLDSYNRRLTTEDKWHPSSAIQEEARSKILSEQVYTLDEEKSLKTIVDNDIVWISFIVNHNVNLSEEQVIGFYNHTIPFSVWTSMNKQGNRMDYVGVLFSVPCVERLLVPPRCDVLPQSAMCGTEQNVPMNPTYILDGIHLLHKIVWSHPETYREFDSSTTIISCCMSSFEYSIRRGKGFKKKSYRLGLELEGHRLLPIPTLAYPVSPNLLKFLACNCKKNGNKKTASVEEMDLPADQFAANGQTMVAAIALILLRVMMRLMMELPCHTPTLKMITLQLYLSHHHSVSDNARSSLVMINNHLCMAKFDSPKSFYMKRRNCQPPNGASFCELDETNNINDPMSRENNLHPPFRSNSHGVKMTSRLSVLPIEEQAESILGAIEEFKKKRWGKFYTHSGIARILPTYTITLEEIKVTWWFRAKVSDFCTEGPGFNPRSRCKRKILVQNIFSLNARRTLAARTQKNGISLTPNSGIIISMLTKKFVLILMQLY</sequence>
<name>A0ABN7NZE8_TIMPD</name>
<dbReference type="InterPro" id="IPR027876">
    <property type="entry name" value="DUF4550"/>
</dbReference>
<evidence type="ECO:0000313" key="3">
    <source>
        <dbReference type="Proteomes" id="UP001153148"/>
    </source>
</evidence>
<keyword evidence="3" id="KW-1185">Reference proteome</keyword>
<comment type="caution">
    <text evidence="2">The sequence shown here is derived from an EMBL/GenBank/DDBJ whole genome shotgun (WGS) entry which is preliminary data.</text>
</comment>
<dbReference type="Pfam" id="PF15084">
    <property type="entry name" value="DUF4550"/>
    <property type="match status" value="1"/>
</dbReference>
<reference evidence="2" key="1">
    <citation type="submission" date="2021-03" db="EMBL/GenBank/DDBJ databases">
        <authorList>
            <person name="Tran Van P."/>
        </authorList>
    </citation>
    <scope>NUCLEOTIDE SEQUENCE</scope>
</reference>
<dbReference type="Proteomes" id="UP001153148">
    <property type="component" value="Unassembled WGS sequence"/>
</dbReference>
<evidence type="ECO:0000259" key="1">
    <source>
        <dbReference type="Pfam" id="PF15084"/>
    </source>
</evidence>
<feature type="domain" description="DUF4550" evidence="1">
    <location>
        <begin position="48"/>
        <end position="109"/>
    </location>
</feature>
<dbReference type="EMBL" id="CAJPIN010008526">
    <property type="protein sequence ID" value="CAG2059020.1"/>
    <property type="molecule type" value="Genomic_DNA"/>
</dbReference>
<gene>
    <name evidence="2" type="ORF">TPAB3V08_LOCUS5986</name>
</gene>
<protein>
    <recommendedName>
        <fullName evidence="1">DUF4550 domain-containing protein</fullName>
    </recommendedName>
</protein>
<evidence type="ECO:0000313" key="2">
    <source>
        <dbReference type="EMBL" id="CAG2059020.1"/>
    </source>
</evidence>
<organism evidence="2 3">
    <name type="scientific">Timema podura</name>
    <name type="common">Walking stick</name>
    <dbReference type="NCBI Taxonomy" id="61482"/>
    <lineage>
        <taxon>Eukaryota</taxon>
        <taxon>Metazoa</taxon>
        <taxon>Ecdysozoa</taxon>
        <taxon>Arthropoda</taxon>
        <taxon>Hexapoda</taxon>
        <taxon>Insecta</taxon>
        <taxon>Pterygota</taxon>
        <taxon>Neoptera</taxon>
        <taxon>Polyneoptera</taxon>
        <taxon>Phasmatodea</taxon>
        <taxon>Timematodea</taxon>
        <taxon>Timematoidea</taxon>
        <taxon>Timematidae</taxon>
        <taxon>Timema</taxon>
    </lineage>
</organism>